<dbReference type="Proteomes" id="UP000295493">
    <property type="component" value="Unassembled WGS sequence"/>
</dbReference>
<gene>
    <name evidence="1" type="ORF">EV664_102292</name>
</gene>
<dbReference type="OrthoDB" id="7630206at2"/>
<sequence length="211" mass="23530">MLPSLIILDDFLPDPTGFREAALALEYDPAFKKGKYPGLPSRSPLAIGNLDAAISARLGVHVEGMPGTLHEHCRLTLARETGKTGVHIDPCFYSGILFLSLNRDCQGGTDFFRHKLTGLEGVPRTDDALLQAGFRSADECVRRVVNADTNFPDRWERVMRVPMRFNRLILFSPWLFHNAAPGFGDRPENARLVHLMFFAAARRPESQPSKA</sequence>
<evidence type="ECO:0000313" key="2">
    <source>
        <dbReference type="Proteomes" id="UP000295493"/>
    </source>
</evidence>
<dbReference type="AlphaFoldDB" id="A0A4R6FX61"/>
<dbReference type="Pfam" id="PF20043">
    <property type="entry name" value="DUF6445"/>
    <property type="match status" value="1"/>
</dbReference>
<evidence type="ECO:0000313" key="1">
    <source>
        <dbReference type="EMBL" id="TDN85585.1"/>
    </source>
</evidence>
<evidence type="ECO:0008006" key="3">
    <source>
        <dbReference type="Google" id="ProtNLM"/>
    </source>
</evidence>
<organism evidence="1 2">
    <name type="scientific">Stakelama pacifica</name>
    <dbReference type="NCBI Taxonomy" id="517720"/>
    <lineage>
        <taxon>Bacteria</taxon>
        <taxon>Pseudomonadati</taxon>
        <taxon>Pseudomonadota</taxon>
        <taxon>Alphaproteobacteria</taxon>
        <taxon>Sphingomonadales</taxon>
        <taxon>Sphingomonadaceae</taxon>
        <taxon>Stakelama</taxon>
    </lineage>
</organism>
<proteinExistence type="predicted"/>
<dbReference type="InterPro" id="IPR045617">
    <property type="entry name" value="DUF6445"/>
</dbReference>
<dbReference type="RefSeq" id="WP_133494501.1">
    <property type="nucleotide sequence ID" value="NZ_BMLU01000002.1"/>
</dbReference>
<accession>A0A4R6FX61</accession>
<name>A0A4R6FX61_9SPHN</name>
<dbReference type="EMBL" id="SNWD01000002">
    <property type="protein sequence ID" value="TDN85585.1"/>
    <property type="molecule type" value="Genomic_DNA"/>
</dbReference>
<protein>
    <recommendedName>
        <fullName evidence="3">2-oxoglutarate-Fe(II)-dependent oxygenase superfamily protein</fullName>
    </recommendedName>
</protein>
<keyword evidence="2" id="KW-1185">Reference proteome</keyword>
<reference evidence="1 2" key="1">
    <citation type="submission" date="2019-03" db="EMBL/GenBank/DDBJ databases">
        <title>Genomic Encyclopedia of Type Strains, Phase IV (KMG-IV): sequencing the most valuable type-strain genomes for metagenomic binning, comparative biology and taxonomic classification.</title>
        <authorList>
            <person name="Goeker M."/>
        </authorList>
    </citation>
    <scope>NUCLEOTIDE SEQUENCE [LARGE SCALE GENOMIC DNA]</scope>
    <source>
        <strain evidence="1 2">DSM 25059</strain>
    </source>
</reference>
<comment type="caution">
    <text evidence="1">The sequence shown here is derived from an EMBL/GenBank/DDBJ whole genome shotgun (WGS) entry which is preliminary data.</text>
</comment>